<feature type="compositionally biased region" description="Polar residues" evidence="2">
    <location>
        <begin position="489"/>
        <end position="506"/>
    </location>
</feature>
<evidence type="ECO:0000313" key="4">
    <source>
        <dbReference type="Proteomes" id="UP000035681"/>
    </source>
</evidence>
<feature type="region of interest" description="Disordered" evidence="2">
    <location>
        <begin position="170"/>
        <end position="234"/>
    </location>
</feature>
<accession>A0A0K0EKV8</accession>
<protein>
    <submittedName>
        <fullName evidence="5 6">HUN domain-containing protein</fullName>
    </submittedName>
</protein>
<feature type="region of interest" description="Disordered" evidence="2">
    <location>
        <begin position="335"/>
        <end position="365"/>
    </location>
</feature>
<feature type="compositionally biased region" description="Polar residues" evidence="2">
    <location>
        <begin position="206"/>
        <end position="223"/>
    </location>
</feature>
<feature type="compositionally biased region" description="Low complexity" evidence="2">
    <location>
        <begin position="224"/>
        <end position="234"/>
    </location>
</feature>
<evidence type="ECO:0000256" key="2">
    <source>
        <dbReference type="SAM" id="MobiDB-lite"/>
    </source>
</evidence>
<organism evidence="5">
    <name type="scientific">Strongyloides stercoralis</name>
    <name type="common">Threadworm</name>
    <dbReference type="NCBI Taxonomy" id="6248"/>
    <lineage>
        <taxon>Eukaryota</taxon>
        <taxon>Metazoa</taxon>
        <taxon>Ecdysozoa</taxon>
        <taxon>Nematoda</taxon>
        <taxon>Chromadorea</taxon>
        <taxon>Rhabditida</taxon>
        <taxon>Tylenchina</taxon>
        <taxon>Panagrolaimomorpha</taxon>
        <taxon>Strongyloidoidea</taxon>
        <taxon>Strongyloididae</taxon>
        <taxon>Strongyloides</taxon>
    </lineage>
</organism>
<feature type="compositionally biased region" description="Low complexity" evidence="2">
    <location>
        <begin position="351"/>
        <end position="364"/>
    </location>
</feature>
<keyword evidence="4" id="KW-1185">Reference proteome</keyword>
<dbReference type="Pfam" id="PF08729">
    <property type="entry name" value="HUN"/>
    <property type="match status" value="1"/>
</dbReference>
<dbReference type="AlphaFoldDB" id="A0A0K0EKV8"/>
<proteinExistence type="predicted"/>
<reference evidence="5" key="1">
    <citation type="submission" date="2015-08" db="UniProtKB">
        <authorList>
            <consortium name="WormBaseParasite"/>
        </authorList>
    </citation>
    <scope>IDENTIFICATION</scope>
</reference>
<dbReference type="InterPro" id="IPR014840">
    <property type="entry name" value="HRD"/>
</dbReference>
<evidence type="ECO:0000313" key="5">
    <source>
        <dbReference type="WBParaSite" id="SSTP_0001010100.1"/>
    </source>
</evidence>
<feature type="region of interest" description="Disordered" evidence="2">
    <location>
        <begin position="590"/>
        <end position="644"/>
    </location>
</feature>
<feature type="compositionally biased region" description="Polar residues" evidence="2">
    <location>
        <begin position="590"/>
        <end position="605"/>
    </location>
</feature>
<name>A0A0K0EKV8_STRER</name>
<sequence length="729" mass="81933">MPHSVTLLGGNEDKPFESYYVDVDLFLSTNHSYVDIDMNKIREENNLNDIGSNCDGIASEAMRISKLLELKYQKKSRVKGIHLSKADLKKKDYGYVPEDDFIDDEEDFDELIPFHLDTALGGCYVNEGPSELKAVIEIDAEEAMLEEDDSDVDKSEDELIALDKQSIAEKPISESSADEVHIEEEESIKKRKAATPPPDLSKKTKYTTPEIVSTENTTQSMSQNTNKTTTPFNTNMNRQLMENLNSLLVLVKEKVDPSKKFRVNDEMMGLFDEIIKTCEKENFKNRDINRMYQYVADHMNIHTANLKEKLKTFRSNGTLGCNTTLNGNLEIQDVSKTTDNGTQEKIRTESQQKVTSSQDSTSSSNRIEAGDILIKHIKNLVSDDIERKVRAEVTASVKASDNKRDNLIWSSTLNNYVQQFLKLFTESISNEPSITANMVVDTFKKAIYDILYPYFSECGNTQHDFQLKMKPHIETYHSEINTIVNKKQQNGIGNCSGKQSPATNLPKQKKDQPKQSTEQTTVPTKSSKTVVDKNKQIDVEKQIKTLIISGNSSQLEIAEVMLNDNSLQGYISKEAIGTLRSLLQVRKQSLKQNTSLSKNTSSAPQKNPTTSTNSSSSTNGTPKSSSGRVSNNTNNVQVSNSKQPSLNVAHNVIAQSMKQAVNQQQYLQQQQNIVSSLATLISQNQNRLPQNLMQLRNFGLSEAQLSAFINNPNQQFFAELIKQATRNRQ</sequence>
<dbReference type="STRING" id="6248.A0A0K0EKV8"/>
<feature type="coiled-coil region" evidence="1">
    <location>
        <begin position="138"/>
        <end position="165"/>
    </location>
</feature>
<evidence type="ECO:0000313" key="6">
    <source>
        <dbReference type="WBParaSite" id="TCONS_00007213.p1"/>
    </source>
</evidence>
<keyword evidence="1" id="KW-0175">Coiled coil</keyword>
<feature type="compositionally biased region" description="Low complexity" evidence="2">
    <location>
        <begin position="606"/>
        <end position="641"/>
    </location>
</feature>
<dbReference type="WBParaSite" id="SSTP_0001010100.1">
    <property type="protein sequence ID" value="SSTP_0001010100.1"/>
    <property type="gene ID" value="SSTP_0001010100"/>
</dbReference>
<feature type="domain" description="Hpc2-related" evidence="3">
    <location>
        <begin position="85"/>
        <end position="129"/>
    </location>
</feature>
<feature type="compositionally biased region" description="Low complexity" evidence="2">
    <location>
        <begin position="520"/>
        <end position="529"/>
    </location>
</feature>
<evidence type="ECO:0000259" key="3">
    <source>
        <dbReference type="Pfam" id="PF08729"/>
    </source>
</evidence>
<feature type="region of interest" description="Disordered" evidence="2">
    <location>
        <begin position="489"/>
        <end position="533"/>
    </location>
</feature>
<evidence type="ECO:0000256" key="1">
    <source>
        <dbReference type="SAM" id="Coils"/>
    </source>
</evidence>
<dbReference type="WBParaSite" id="TCONS_00007213.p1">
    <property type="protein sequence ID" value="TCONS_00007213.p1"/>
    <property type="gene ID" value="XLOC_005260"/>
</dbReference>
<dbReference type="Proteomes" id="UP000035681">
    <property type="component" value="Unplaced"/>
</dbReference>